<dbReference type="AlphaFoldDB" id="A0AAW4PKI4"/>
<dbReference type="EMBL" id="RKLT01000045">
    <property type="protein sequence ID" value="MBX0298222.1"/>
    <property type="molecule type" value="Genomic_DNA"/>
</dbReference>
<name>A0AAW4PKI4_9EURY</name>
<dbReference type="RefSeq" id="WP_220582800.1">
    <property type="nucleotide sequence ID" value="NZ_RKLT01000045.1"/>
</dbReference>
<evidence type="ECO:0000313" key="1">
    <source>
        <dbReference type="EMBL" id="MBX0298222.1"/>
    </source>
</evidence>
<sequence>MVRRLNYQLELLADTIQQAVIDGSLDPEEADQLEERLQDIDSLAEIHEVWDLLAEEYDILESPL</sequence>
<gene>
    <name evidence="1" type="ORF">EGH23_25515</name>
</gene>
<accession>A0AAW4PKI4</accession>
<proteinExistence type="predicted"/>
<dbReference type="Proteomes" id="UP001430455">
    <property type="component" value="Unassembled WGS sequence"/>
</dbReference>
<reference evidence="1 2" key="1">
    <citation type="submission" date="2021-06" db="EMBL/GenBank/DDBJ databases">
        <title>Halomicroarcula sp. a new haloarchaeum isolated from saline soil.</title>
        <authorList>
            <person name="Duran-Viseras A."/>
            <person name="Sanchez-Porro C."/>
            <person name="Ventosa A."/>
        </authorList>
    </citation>
    <scope>NUCLEOTIDE SEQUENCE [LARGE SCALE GENOMIC DNA]</scope>
    <source>
        <strain evidence="1 2">F27</strain>
    </source>
</reference>
<protein>
    <submittedName>
        <fullName evidence="1">Uncharacterized protein</fullName>
    </submittedName>
</protein>
<comment type="caution">
    <text evidence="1">The sequence shown here is derived from an EMBL/GenBank/DDBJ whole genome shotgun (WGS) entry which is preliminary data.</text>
</comment>
<evidence type="ECO:0000313" key="2">
    <source>
        <dbReference type="Proteomes" id="UP001430455"/>
    </source>
</evidence>
<keyword evidence="2" id="KW-1185">Reference proteome</keyword>
<organism evidence="1 2">
    <name type="scientific">Haloarcula nitratireducens</name>
    <dbReference type="NCBI Taxonomy" id="2487749"/>
    <lineage>
        <taxon>Archaea</taxon>
        <taxon>Methanobacteriati</taxon>
        <taxon>Methanobacteriota</taxon>
        <taxon>Stenosarchaea group</taxon>
        <taxon>Halobacteria</taxon>
        <taxon>Halobacteriales</taxon>
        <taxon>Haloarculaceae</taxon>
        <taxon>Haloarcula</taxon>
    </lineage>
</organism>